<dbReference type="Gene3D" id="3.40.50.1220">
    <property type="entry name" value="TPP-binding domain"/>
    <property type="match status" value="1"/>
</dbReference>
<comment type="pathway">
    <text evidence="2 12">Amino-acid biosynthesis; L-valine biosynthesis; L-valine from pyruvate: step 1/4.</text>
</comment>
<dbReference type="GO" id="GO:0005948">
    <property type="term" value="C:acetolactate synthase complex"/>
    <property type="evidence" value="ECO:0007669"/>
    <property type="project" value="TreeGrafter"/>
</dbReference>
<evidence type="ECO:0000256" key="10">
    <source>
        <dbReference type="ARBA" id="ARBA00023304"/>
    </source>
</evidence>
<dbReference type="EMBL" id="VSDO01000001">
    <property type="protein sequence ID" value="TYA14939.1"/>
    <property type="molecule type" value="Genomic_DNA"/>
</dbReference>
<comment type="caution">
    <text evidence="16">The sequence shown here is derived from an EMBL/GenBank/DDBJ whole genome shotgun (WGS) entry which is preliminary data.</text>
</comment>
<dbReference type="GO" id="GO:0009099">
    <property type="term" value="P:L-valine biosynthetic process"/>
    <property type="evidence" value="ECO:0007669"/>
    <property type="project" value="UniProtKB-UniPathway"/>
</dbReference>
<dbReference type="RefSeq" id="WP_148450532.1">
    <property type="nucleotide sequence ID" value="NZ_VSDO01000001.1"/>
</dbReference>
<organism evidence="16 17">
    <name type="scientific">Paenibacillus faecis</name>
    <dbReference type="NCBI Taxonomy" id="862114"/>
    <lineage>
        <taxon>Bacteria</taxon>
        <taxon>Bacillati</taxon>
        <taxon>Bacillota</taxon>
        <taxon>Bacilli</taxon>
        <taxon>Bacillales</taxon>
        <taxon>Paenibacillaceae</taxon>
        <taxon>Paenibacillus</taxon>
    </lineage>
</organism>
<dbReference type="Pfam" id="PF00205">
    <property type="entry name" value="TPP_enzyme_M"/>
    <property type="match status" value="1"/>
</dbReference>
<dbReference type="InterPro" id="IPR029061">
    <property type="entry name" value="THDP-binding"/>
</dbReference>
<proteinExistence type="inferred from homology"/>
<dbReference type="CDD" id="cd07035">
    <property type="entry name" value="TPP_PYR_POX_like"/>
    <property type="match status" value="1"/>
</dbReference>
<evidence type="ECO:0000313" key="16">
    <source>
        <dbReference type="EMBL" id="TYA14939.1"/>
    </source>
</evidence>
<evidence type="ECO:0000256" key="11">
    <source>
        <dbReference type="ARBA" id="ARBA00048670"/>
    </source>
</evidence>
<evidence type="ECO:0000313" key="17">
    <source>
        <dbReference type="Proteomes" id="UP000325218"/>
    </source>
</evidence>
<gene>
    <name evidence="16" type="primary">ilvB</name>
    <name evidence="16" type="ORF">FRY98_04530</name>
</gene>
<dbReference type="Pfam" id="PF02775">
    <property type="entry name" value="TPP_enzyme_C"/>
    <property type="match status" value="1"/>
</dbReference>
<feature type="domain" description="Thiamine pyrophosphate enzyme N-terminal TPP-binding" evidence="15">
    <location>
        <begin position="17"/>
        <end position="131"/>
    </location>
</feature>
<comment type="pathway">
    <text evidence="1 12">Amino-acid biosynthesis; L-isoleucine biosynthesis; L-isoleucine from 2-oxobutanoate: step 1/4.</text>
</comment>
<accession>A0A5D0CY20</accession>
<name>A0A5D0CY20_9BACL</name>
<dbReference type="FunFam" id="3.40.50.970:FF:000007">
    <property type="entry name" value="Acetolactate synthase"/>
    <property type="match status" value="1"/>
</dbReference>
<evidence type="ECO:0000256" key="4">
    <source>
        <dbReference type="ARBA" id="ARBA00013145"/>
    </source>
</evidence>
<evidence type="ECO:0000259" key="13">
    <source>
        <dbReference type="Pfam" id="PF00205"/>
    </source>
</evidence>
<sequence>MPNHTANHPVQASKTVTGAELLIRCLREEGVDTLFGYPGGAVIPIYDALYDCPDIRHILTRHEQAAVHAADGYARITGRPGVALVTSGPGATNAVTGIANAFMDSVPLVVLTGQVSTDLIGRDSFQEVNIFGMTMDVTKHNYVVMEVEQLPRILKEAFHIATSGRPGPVLVDLPKNIMNAKTEQAPLRHVTLRGYEPVPPVSRETISLIADRLASAERPVILAGGGVVSSGASEALRQLAEHADIPVVSTLMGIGAFPSGHPLYLGMVGMHGTYAANRAVHQADLLLALGVRFNDRLSGKIQAFSPNSWKVQVDIDDAELGKNIPVHLGVHGNLSELLEGLTALAASSPGGVRSWAAEAAGWQRSVPHFTAKPGTLNPQEVISLLNKLTDGEAIVATDVGQHQIWTAHHYKFKRARSFLTSGGLGTMGFGLPAAIGAAIGAEAAGRHEPVLCVTGDGSFQMNLQELMTAVDYGLPIKIAILNNGYLGMVRQWQQLFHQRRYSSVQITSPDYVAFAAAYGVTGLRASSLSEAEAIIRQGLDLPGPVLMEFRVVEEQNVYPIVPPGESHDRMILE</sequence>
<evidence type="ECO:0000256" key="1">
    <source>
        <dbReference type="ARBA" id="ARBA00004974"/>
    </source>
</evidence>
<evidence type="ECO:0000256" key="9">
    <source>
        <dbReference type="ARBA" id="ARBA00023052"/>
    </source>
</evidence>
<dbReference type="AlphaFoldDB" id="A0A5D0CY20"/>
<evidence type="ECO:0000259" key="15">
    <source>
        <dbReference type="Pfam" id="PF02776"/>
    </source>
</evidence>
<dbReference type="EC" id="2.2.1.6" evidence="4 12"/>
<keyword evidence="9 12" id="KW-0786">Thiamine pyrophosphate</keyword>
<evidence type="ECO:0000256" key="6">
    <source>
        <dbReference type="ARBA" id="ARBA00022679"/>
    </source>
</evidence>
<keyword evidence="10 12" id="KW-0100">Branched-chain amino acid biosynthesis</keyword>
<dbReference type="GO" id="GO:0009097">
    <property type="term" value="P:isoleucine biosynthetic process"/>
    <property type="evidence" value="ECO:0007669"/>
    <property type="project" value="UniProtKB-UniPathway"/>
</dbReference>
<protein>
    <recommendedName>
        <fullName evidence="4 12">Acetolactate synthase</fullName>
        <ecNumber evidence="4 12">2.2.1.6</ecNumber>
    </recommendedName>
</protein>
<dbReference type="InterPro" id="IPR011766">
    <property type="entry name" value="TPP_enzyme_TPP-bd"/>
</dbReference>
<comment type="catalytic activity">
    <reaction evidence="11 12">
        <text>2 pyruvate + H(+) = (2S)-2-acetolactate + CO2</text>
        <dbReference type="Rhea" id="RHEA:25249"/>
        <dbReference type="ChEBI" id="CHEBI:15361"/>
        <dbReference type="ChEBI" id="CHEBI:15378"/>
        <dbReference type="ChEBI" id="CHEBI:16526"/>
        <dbReference type="ChEBI" id="CHEBI:58476"/>
        <dbReference type="EC" id="2.2.1.6"/>
    </reaction>
</comment>
<reference evidence="16 17" key="1">
    <citation type="submission" date="2019-08" db="EMBL/GenBank/DDBJ databases">
        <title>Genome sequencing of Paenibacillus faecis DSM 23593(T).</title>
        <authorList>
            <person name="Kook J.-K."/>
            <person name="Park S.-N."/>
            <person name="Lim Y.K."/>
        </authorList>
    </citation>
    <scope>NUCLEOTIDE SEQUENCE [LARGE SCALE GENOMIC DNA]</scope>
    <source>
        <strain evidence="16 17">DSM 23593</strain>
    </source>
</reference>
<dbReference type="SUPFAM" id="SSF52518">
    <property type="entry name" value="Thiamin diphosphate-binding fold (THDP-binding)"/>
    <property type="match status" value="2"/>
</dbReference>
<dbReference type="GO" id="GO:0000287">
    <property type="term" value="F:magnesium ion binding"/>
    <property type="evidence" value="ECO:0007669"/>
    <property type="project" value="UniProtKB-UniRule"/>
</dbReference>
<evidence type="ECO:0000256" key="12">
    <source>
        <dbReference type="RuleBase" id="RU003591"/>
    </source>
</evidence>
<feature type="domain" description="Thiamine pyrophosphate enzyme central" evidence="13">
    <location>
        <begin position="208"/>
        <end position="341"/>
    </location>
</feature>
<dbReference type="GO" id="GO:0030976">
    <property type="term" value="F:thiamine pyrophosphate binding"/>
    <property type="evidence" value="ECO:0007669"/>
    <property type="project" value="UniProtKB-UniRule"/>
</dbReference>
<dbReference type="InterPro" id="IPR039368">
    <property type="entry name" value="AHAS_TPP"/>
</dbReference>
<dbReference type="PANTHER" id="PTHR18968">
    <property type="entry name" value="THIAMINE PYROPHOSPHATE ENZYMES"/>
    <property type="match status" value="1"/>
</dbReference>
<dbReference type="UniPathway" id="UPA00047">
    <property type="reaction ID" value="UER00055"/>
</dbReference>
<feature type="domain" description="Thiamine pyrophosphate enzyme TPP-binding" evidence="14">
    <location>
        <begin position="398"/>
        <end position="548"/>
    </location>
</feature>
<comment type="cofactor">
    <cofactor evidence="12">
        <name>thiamine diphosphate</name>
        <dbReference type="ChEBI" id="CHEBI:58937"/>
    </cofactor>
    <text evidence="12">Binds 1 thiamine pyrophosphate per subunit.</text>
</comment>
<dbReference type="PANTHER" id="PTHR18968:SF13">
    <property type="entry name" value="ACETOLACTATE SYNTHASE CATALYTIC SUBUNIT, MITOCHONDRIAL"/>
    <property type="match status" value="1"/>
</dbReference>
<dbReference type="InterPro" id="IPR012846">
    <property type="entry name" value="Acetolactate_synth_lsu"/>
</dbReference>
<dbReference type="Pfam" id="PF02776">
    <property type="entry name" value="TPP_enzyme_N"/>
    <property type="match status" value="1"/>
</dbReference>
<dbReference type="CDD" id="cd02015">
    <property type="entry name" value="TPP_AHAS"/>
    <property type="match status" value="1"/>
</dbReference>
<dbReference type="NCBIfam" id="TIGR00118">
    <property type="entry name" value="acolac_lg"/>
    <property type="match status" value="1"/>
</dbReference>
<comment type="cofactor">
    <cofactor evidence="12">
        <name>Mg(2+)</name>
        <dbReference type="ChEBI" id="CHEBI:18420"/>
    </cofactor>
    <text evidence="12">Binds 1 Mg(2+) ion per subunit.</text>
</comment>
<evidence type="ECO:0000256" key="8">
    <source>
        <dbReference type="ARBA" id="ARBA00022842"/>
    </source>
</evidence>
<dbReference type="Proteomes" id="UP000325218">
    <property type="component" value="Unassembled WGS sequence"/>
</dbReference>
<dbReference type="OrthoDB" id="4494979at2"/>
<evidence type="ECO:0000259" key="14">
    <source>
        <dbReference type="Pfam" id="PF02775"/>
    </source>
</evidence>
<dbReference type="SUPFAM" id="SSF52467">
    <property type="entry name" value="DHS-like NAD/FAD-binding domain"/>
    <property type="match status" value="1"/>
</dbReference>
<keyword evidence="7 12" id="KW-0479">Metal-binding</keyword>
<keyword evidence="6 12" id="KW-0808">Transferase</keyword>
<evidence type="ECO:0000256" key="3">
    <source>
        <dbReference type="ARBA" id="ARBA00007812"/>
    </source>
</evidence>
<evidence type="ECO:0000256" key="2">
    <source>
        <dbReference type="ARBA" id="ARBA00005025"/>
    </source>
</evidence>
<dbReference type="Gene3D" id="3.40.50.970">
    <property type="match status" value="2"/>
</dbReference>
<keyword evidence="8 12" id="KW-0460">Magnesium</keyword>
<keyword evidence="5 12" id="KW-0028">Amino-acid biosynthesis</keyword>
<dbReference type="GO" id="GO:0003984">
    <property type="term" value="F:acetolactate synthase activity"/>
    <property type="evidence" value="ECO:0007669"/>
    <property type="project" value="UniProtKB-EC"/>
</dbReference>
<comment type="similarity">
    <text evidence="3 12">Belongs to the TPP enzyme family.</text>
</comment>
<dbReference type="InterPro" id="IPR029035">
    <property type="entry name" value="DHS-like_NAD/FAD-binding_dom"/>
</dbReference>
<keyword evidence="17" id="KW-1185">Reference proteome</keyword>
<dbReference type="InterPro" id="IPR045229">
    <property type="entry name" value="TPP_enz"/>
</dbReference>
<dbReference type="InterPro" id="IPR012000">
    <property type="entry name" value="Thiamin_PyroP_enz_cen_dom"/>
</dbReference>
<evidence type="ECO:0000256" key="5">
    <source>
        <dbReference type="ARBA" id="ARBA00022605"/>
    </source>
</evidence>
<dbReference type="GO" id="GO:0050660">
    <property type="term" value="F:flavin adenine dinucleotide binding"/>
    <property type="evidence" value="ECO:0007669"/>
    <property type="project" value="InterPro"/>
</dbReference>
<evidence type="ECO:0000256" key="7">
    <source>
        <dbReference type="ARBA" id="ARBA00022723"/>
    </source>
</evidence>
<dbReference type="UniPathway" id="UPA00049">
    <property type="reaction ID" value="UER00059"/>
</dbReference>
<dbReference type="FunFam" id="3.40.50.1220:FF:000008">
    <property type="entry name" value="Acetolactate synthase"/>
    <property type="match status" value="1"/>
</dbReference>
<dbReference type="InterPro" id="IPR012001">
    <property type="entry name" value="Thiamin_PyroP_enz_TPP-bd_dom"/>
</dbReference>